<dbReference type="AlphaFoldDB" id="A0A071M4N5"/>
<dbReference type="SUPFAM" id="SSF56801">
    <property type="entry name" value="Acetyl-CoA synthetase-like"/>
    <property type="match status" value="1"/>
</dbReference>
<comment type="caution">
    <text evidence="3">The sequence shown here is derived from an EMBL/GenBank/DDBJ whole genome shotgun (WGS) entry which is preliminary data.</text>
</comment>
<gene>
    <name evidence="3" type="ORF">DT99_29455</name>
</gene>
<dbReference type="InterPro" id="IPR042099">
    <property type="entry name" value="ANL_N_sf"/>
</dbReference>
<sequence>MRNVLDLVQAAANRTPDAEALVCGSARVTYQDLVRRAQGMGNALDALGLTAGVRIAIYLDKRVETVVSMLGAAAAQCVFVPINPLLKPQQVAHILLDCGADCLITSALRARVLDEHGLIGVSNTIIVDDAGSASRHLRTTTHVQCWPESASGNRTECNSDNPPQSPASANVDTDLAAILYTSGSTGLPKGVMLSHRNLLEGAWSVAHYLNNVSSDRILAALPLSFDAGLSQLTSAWAAGATAVLINYLAPQDVIDACASERITAITGVPPLWMQLAHAAWPETARRKLRYFANTGGKLPAPVLQQLRALFPQAKPYLMYGLTEAFRSTFLDPSEVDRRPDSIGKAVPNARILVVRDDGSPCGPDETGELVHVGACVTLGYWNDATRTAQRYRPSPELKPGGAPRDRAVWSGDLVRRDAEGFLYFVARNDAQIKSSGYRISPEEIEEVVHDSGLVTEALALGIPDDELGEAIVLLVVPVANGFDAQVLQAWCVEHLPRYMVPQRIVVRDTVSRNPNGKFDRAALRAAFSNPDAAAEVSQS</sequence>
<dbReference type="GO" id="GO:0016878">
    <property type="term" value="F:acid-thiol ligase activity"/>
    <property type="evidence" value="ECO:0007669"/>
    <property type="project" value="UniProtKB-ARBA"/>
</dbReference>
<proteinExistence type="predicted"/>
<dbReference type="InterPro" id="IPR025110">
    <property type="entry name" value="AMP-bd_C"/>
</dbReference>
<organism evidence="3">
    <name type="scientific">Burkholderia cenocepacia</name>
    <dbReference type="NCBI Taxonomy" id="95486"/>
    <lineage>
        <taxon>Bacteria</taxon>
        <taxon>Pseudomonadati</taxon>
        <taxon>Pseudomonadota</taxon>
        <taxon>Betaproteobacteria</taxon>
        <taxon>Burkholderiales</taxon>
        <taxon>Burkholderiaceae</taxon>
        <taxon>Burkholderia</taxon>
        <taxon>Burkholderia cepacia complex</taxon>
    </lineage>
</organism>
<dbReference type="OrthoDB" id="9766486at2"/>
<feature type="domain" description="AMP-binding enzyme C-terminal" evidence="2">
    <location>
        <begin position="443"/>
        <end position="517"/>
    </location>
</feature>
<dbReference type="InterPro" id="IPR050237">
    <property type="entry name" value="ATP-dep_AMP-bd_enzyme"/>
</dbReference>
<dbReference type="InterPro" id="IPR045851">
    <property type="entry name" value="AMP-bd_C_sf"/>
</dbReference>
<keyword evidence="3" id="KW-0436">Ligase</keyword>
<evidence type="ECO:0000313" key="3">
    <source>
        <dbReference type="EMBL" id="KEA55864.1"/>
    </source>
</evidence>
<dbReference type="PANTHER" id="PTHR43767:SF1">
    <property type="entry name" value="NONRIBOSOMAL PEPTIDE SYNTHASE PES1 (EUROFUNG)-RELATED"/>
    <property type="match status" value="1"/>
</dbReference>
<feature type="domain" description="AMP-dependent synthetase/ligase" evidence="1">
    <location>
        <begin position="9"/>
        <end position="381"/>
    </location>
</feature>
<evidence type="ECO:0000259" key="2">
    <source>
        <dbReference type="Pfam" id="PF13193"/>
    </source>
</evidence>
<dbReference type="EMBL" id="JJOA01000034">
    <property type="protein sequence ID" value="KEA55864.1"/>
    <property type="molecule type" value="Genomic_DNA"/>
</dbReference>
<dbReference type="PROSITE" id="PS00455">
    <property type="entry name" value="AMP_BINDING"/>
    <property type="match status" value="1"/>
</dbReference>
<dbReference type="NCBIfam" id="TIGR03098">
    <property type="entry name" value="ligase_PEP_1"/>
    <property type="match status" value="1"/>
</dbReference>
<reference evidence="3" key="1">
    <citation type="submission" date="2014-04" db="EMBL/GenBank/DDBJ databases">
        <title>In planta biocontrol of soil-borne Fusarium wilt of banana through a plant endophytic bacterium, Burkholderia cenocepacia 869T2.</title>
        <authorList>
            <person name="Ho Y.-N."/>
            <person name="Chiang H.-M."/>
            <person name="Chao C.-P."/>
            <person name="Su C.-C."/>
            <person name="Hsu H.-F."/>
            <person name="Guo C.-T."/>
            <person name="Hsieh J.-L."/>
            <person name="Huang C.-C."/>
        </authorList>
    </citation>
    <scope>NUCLEOTIDE SEQUENCE [LARGE SCALE GENOMIC DNA]</scope>
    <source>
        <strain evidence="3">869T2</strain>
    </source>
</reference>
<protein>
    <submittedName>
        <fullName evidence="3">Acyl--CoA ligase</fullName>
    </submittedName>
</protein>
<accession>A0A071M4N5</accession>
<dbReference type="InterPro" id="IPR000873">
    <property type="entry name" value="AMP-dep_synth/lig_dom"/>
</dbReference>
<name>A0A071M4N5_9BURK</name>
<dbReference type="InterPro" id="IPR020845">
    <property type="entry name" value="AMP-binding_CS"/>
</dbReference>
<dbReference type="Pfam" id="PF13193">
    <property type="entry name" value="AMP-binding_C"/>
    <property type="match status" value="1"/>
</dbReference>
<evidence type="ECO:0000259" key="1">
    <source>
        <dbReference type="Pfam" id="PF00501"/>
    </source>
</evidence>
<dbReference type="Gene3D" id="3.40.50.12780">
    <property type="entry name" value="N-terminal domain of ligase-like"/>
    <property type="match status" value="1"/>
</dbReference>
<dbReference type="Pfam" id="PF00501">
    <property type="entry name" value="AMP-binding"/>
    <property type="match status" value="1"/>
</dbReference>
<dbReference type="PANTHER" id="PTHR43767">
    <property type="entry name" value="LONG-CHAIN-FATTY-ACID--COA LIGASE"/>
    <property type="match status" value="1"/>
</dbReference>
<dbReference type="InterPro" id="IPR017529">
    <property type="entry name" value="AcylCoA_ligase_PEP_1"/>
</dbReference>
<dbReference type="Gene3D" id="3.30.300.30">
    <property type="match status" value="1"/>
</dbReference>